<dbReference type="AlphaFoldDB" id="A0A7J7NX22"/>
<dbReference type="Proteomes" id="UP000541444">
    <property type="component" value="Unassembled WGS sequence"/>
</dbReference>
<evidence type="ECO:0000313" key="3">
    <source>
        <dbReference type="Proteomes" id="UP000541444"/>
    </source>
</evidence>
<proteinExistence type="predicted"/>
<reference evidence="2 3" key="1">
    <citation type="journal article" date="2020" name="IScience">
        <title>Genome Sequencing of the Endangered Kingdonia uniflora (Circaeasteraceae, Ranunculales) Reveals Potential Mechanisms of Evolutionary Specialization.</title>
        <authorList>
            <person name="Sun Y."/>
            <person name="Deng T."/>
            <person name="Zhang A."/>
            <person name="Moore M.J."/>
            <person name="Landis J.B."/>
            <person name="Lin N."/>
            <person name="Zhang H."/>
            <person name="Zhang X."/>
            <person name="Huang J."/>
            <person name="Zhang X."/>
            <person name="Sun H."/>
            <person name="Wang H."/>
        </authorList>
    </citation>
    <scope>NUCLEOTIDE SEQUENCE [LARGE SCALE GENOMIC DNA]</scope>
    <source>
        <strain evidence="2">TB1705</strain>
        <tissue evidence="2">Leaf</tissue>
    </source>
</reference>
<sequence length="251" mass="29045">MQKLHQLTNMKKEEEITKPIVWDCGSSLYDSFELKSFNHQLDSAIGNASRTNSMPRLSNPMPRPLLQQQEKQQYQQQKVKKGSKISRSLQKIIRSMFRSKSSSSKVYRVEEKSDDDGLYLVYDRKGVLKTIPEVPEMAADYLEISQEFDSKPFAADSIPIPPTFHGMTWEEVEEADDDFHTLWRFHYMVLLLLTVGPVCGCLQKMRCWRKTRRQGSRLRSTVDTLRKIEYCNGGGGPSLEAEVGVIEEWWD</sequence>
<accession>A0A7J7NX22</accession>
<keyword evidence="1" id="KW-1133">Transmembrane helix</keyword>
<organism evidence="2 3">
    <name type="scientific">Kingdonia uniflora</name>
    <dbReference type="NCBI Taxonomy" id="39325"/>
    <lineage>
        <taxon>Eukaryota</taxon>
        <taxon>Viridiplantae</taxon>
        <taxon>Streptophyta</taxon>
        <taxon>Embryophyta</taxon>
        <taxon>Tracheophyta</taxon>
        <taxon>Spermatophyta</taxon>
        <taxon>Magnoliopsida</taxon>
        <taxon>Ranunculales</taxon>
        <taxon>Circaeasteraceae</taxon>
        <taxon>Kingdonia</taxon>
    </lineage>
</organism>
<comment type="caution">
    <text evidence="2">The sequence shown here is derived from an EMBL/GenBank/DDBJ whole genome shotgun (WGS) entry which is preliminary data.</text>
</comment>
<dbReference type="OrthoDB" id="1932439at2759"/>
<dbReference type="PANTHER" id="PTHR33978">
    <property type="entry name" value="SERINE/THREONINE-KINASE"/>
    <property type="match status" value="1"/>
</dbReference>
<dbReference type="PANTHER" id="PTHR33978:SF4">
    <property type="entry name" value="SERINE_THREONINE-KINASE"/>
    <property type="match status" value="1"/>
</dbReference>
<name>A0A7J7NX22_9MAGN</name>
<keyword evidence="3" id="KW-1185">Reference proteome</keyword>
<keyword evidence="1" id="KW-0812">Transmembrane</keyword>
<feature type="transmembrane region" description="Helical" evidence="1">
    <location>
        <begin position="185"/>
        <end position="203"/>
    </location>
</feature>
<keyword evidence="1" id="KW-0472">Membrane</keyword>
<dbReference type="EMBL" id="JACGCM010000484">
    <property type="protein sequence ID" value="KAF6171448.1"/>
    <property type="molecule type" value="Genomic_DNA"/>
</dbReference>
<protein>
    <submittedName>
        <fullName evidence="2">Uncharacterized protein</fullName>
    </submittedName>
</protein>
<evidence type="ECO:0000313" key="2">
    <source>
        <dbReference type="EMBL" id="KAF6171448.1"/>
    </source>
</evidence>
<evidence type="ECO:0000256" key="1">
    <source>
        <dbReference type="SAM" id="Phobius"/>
    </source>
</evidence>
<gene>
    <name evidence="2" type="ORF">GIB67_002440</name>
</gene>